<gene>
    <name evidence="8" type="ORF">TcarDRAFT_1560</name>
</gene>
<keyword evidence="4 6" id="KW-1133">Transmembrane helix</keyword>
<keyword evidence="9" id="KW-1185">Reference proteome</keyword>
<dbReference type="InterPro" id="IPR013545">
    <property type="entry name" value="T2SS_protein-GspG_C"/>
</dbReference>
<evidence type="ECO:0000313" key="8">
    <source>
        <dbReference type="EMBL" id="EAX47871.1"/>
    </source>
</evidence>
<organism evidence="8 9">
    <name type="scientific">Thermosinus carboxydivorans Nor1</name>
    <dbReference type="NCBI Taxonomy" id="401526"/>
    <lineage>
        <taxon>Bacteria</taxon>
        <taxon>Bacillati</taxon>
        <taxon>Bacillota</taxon>
        <taxon>Negativicutes</taxon>
        <taxon>Selenomonadales</taxon>
        <taxon>Sporomusaceae</taxon>
        <taxon>Thermosinus</taxon>
    </lineage>
</organism>
<accession>A1HQ21</accession>
<feature type="transmembrane region" description="Helical" evidence="6">
    <location>
        <begin position="20"/>
        <end position="39"/>
    </location>
</feature>
<reference evidence="8 9" key="2">
    <citation type="submission" date="2007-01" db="EMBL/GenBank/DDBJ databases">
        <title>Sequencing of the draft genome and assembly of Thermosinus carboxydivorans Nor1.</title>
        <authorList>
            <consortium name="US DOE Joint Genome Institute (JGI-PGF)"/>
            <person name="Copeland A."/>
            <person name="Lucas S."/>
            <person name="Lapidus A."/>
            <person name="Barry K."/>
            <person name="Glavina del Rio T."/>
            <person name="Dalin E."/>
            <person name="Tice H."/>
            <person name="Bruce D."/>
            <person name="Pitluck S."/>
            <person name="Richardson P."/>
        </authorList>
    </citation>
    <scope>NUCLEOTIDE SEQUENCE [LARGE SCALE GENOMIC DNA]</scope>
    <source>
        <strain evidence="8 9">Nor1</strain>
    </source>
</reference>
<dbReference type="OrthoDB" id="1819208at2"/>
<proteinExistence type="predicted"/>
<dbReference type="NCBIfam" id="TIGR02532">
    <property type="entry name" value="IV_pilin_GFxxxE"/>
    <property type="match status" value="1"/>
</dbReference>
<comment type="subcellular location">
    <subcellularLocation>
        <location evidence="1">Membrane</location>
        <topology evidence="1">Single-pass membrane protein</topology>
    </subcellularLocation>
</comment>
<dbReference type="eggNOG" id="COG4968">
    <property type="taxonomic scope" value="Bacteria"/>
</dbReference>
<keyword evidence="5 6" id="KW-0472">Membrane</keyword>
<dbReference type="PANTHER" id="PTHR30093:SF44">
    <property type="entry name" value="TYPE II SECRETION SYSTEM CORE PROTEIN G"/>
    <property type="match status" value="1"/>
</dbReference>
<keyword evidence="3 6" id="KW-0812">Transmembrane</keyword>
<dbReference type="InterPro" id="IPR012902">
    <property type="entry name" value="N_methyl_site"/>
</dbReference>
<evidence type="ECO:0000256" key="6">
    <source>
        <dbReference type="SAM" id="Phobius"/>
    </source>
</evidence>
<dbReference type="GO" id="GO:0015627">
    <property type="term" value="C:type II protein secretion system complex"/>
    <property type="evidence" value="ECO:0007669"/>
    <property type="project" value="InterPro"/>
</dbReference>
<evidence type="ECO:0000313" key="9">
    <source>
        <dbReference type="Proteomes" id="UP000005139"/>
    </source>
</evidence>
<evidence type="ECO:0000256" key="3">
    <source>
        <dbReference type="ARBA" id="ARBA00022692"/>
    </source>
</evidence>
<dbReference type="Pfam" id="PF08334">
    <property type="entry name" value="T2SSG"/>
    <property type="match status" value="1"/>
</dbReference>
<dbReference type="SUPFAM" id="SSF54523">
    <property type="entry name" value="Pili subunits"/>
    <property type="match status" value="1"/>
</dbReference>
<dbReference type="Gene3D" id="3.30.700.10">
    <property type="entry name" value="Glycoprotein, Type 4 Pilin"/>
    <property type="match status" value="1"/>
</dbReference>
<dbReference type="GO" id="GO:0015628">
    <property type="term" value="P:protein secretion by the type II secretion system"/>
    <property type="evidence" value="ECO:0007669"/>
    <property type="project" value="InterPro"/>
</dbReference>
<keyword evidence="2" id="KW-0488">Methylation</keyword>
<protein>
    <submittedName>
        <fullName evidence="8">Tfp pilus assembly protein PilE-like</fullName>
    </submittedName>
</protein>
<dbReference type="Proteomes" id="UP000005139">
    <property type="component" value="Unassembled WGS sequence"/>
</dbReference>
<dbReference type="PRINTS" id="PR00813">
    <property type="entry name" value="BCTERIALGSPG"/>
</dbReference>
<sequence length="135" mass="14811" precursor="true">MLRNMRKAMKGQKGFTLVELMVVVAIIGILAAIAIPRFTTTADSANLAKMKADLRTIDSAVAMYYAQNGSYPATINNLVSAKLLAGVPAPPKKYKGFDVKQEYDLNEDASSPNYKRAYVTITGIGYYYSDSTDWP</sequence>
<evidence type="ECO:0000256" key="4">
    <source>
        <dbReference type="ARBA" id="ARBA00022989"/>
    </source>
</evidence>
<dbReference type="GO" id="GO:0016020">
    <property type="term" value="C:membrane"/>
    <property type="evidence" value="ECO:0007669"/>
    <property type="project" value="UniProtKB-SubCell"/>
</dbReference>
<reference evidence="8 9" key="1">
    <citation type="submission" date="2007-01" db="EMBL/GenBank/DDBJ databases">
        <title>Annotation of the draft genome assembly of Thermosinus carboxydivorans Nor1.</title>
        <authorList>
            <consortium name="US DOE Joint Genome Institute (JGI-ORNL)"/>
            <person name="Larimer F."/>
            <person name="Land M."/>
            <person name="Hauser L."/>
        </authorList>
    </citation>
    <scope>NUCLEOTIDE SEQUENCE [LARGE SCALE GENOMIC DNA]</scope>
    <source>
        <strain evidence="8 9">Nor1</strain>
    </source>
</reference>
<evidence type="ECO:0000256" key="1">
    <source>
        <dbReference type="ARBA" id="ARBA00004167"/>
    </source>
</evidence>
<dbReference type="AlphaFoldDB" id="A1HQ21"/>
<comment type="caution">
    <text evidence="8">The sequence shown here is derived from an EMBL/GenBank/DDBJ whole genome shotgun (WGS) entry which is preliminary data.</text>
</comment>
<dbReference type="InterPro" id="IPR045584">
    <property type="entry name" value="Pilin-like"/>
</dbReference>
<name>A1HQ21_9FIRM</name>
<evidence type="ECO:0000256" key="2">
    <source>
        <dbReference type="ARBA" id="ARBA00022481"/>
    </source>
</evidence>
<dbReference type="InterPro" id="IPR000983">
    <property type="entry name" value="Bac_GSPG_pilin"/>
</dbReference>
<evidence type="ECO:0000259" key="7">
    <source>
        <dbReference type="Pfam" id="PF08334"/>
    </source>
</evidence>
<dbReference type="Pfam" id="PF07963">
    <property type="entry name" value="N_methyl"/>
    <property type="match status" value="1"/>
</dbReference>
<dbReference type="EMBL" id="AAWL01000006">
    <property type="protein sequence ID" value="EAX47871.1"/>
    <property type="molecule type" value="Genomic_DNA"/>
</dbReference>
<feature type="domain" description="Type II secretion system protein GspG C-terminal" evidence="7">
    <location>
        <begin position="39"/>
        <end position="95"/>
    </location>
</feature>
<dbReference type="PROSITE" id="PS00409">
    <property type="entry name" value="PROKAR_NTER_METHYL"/>
    <property type="match status" value="1"/>
</dbReference>
<evidence type="ECO:0000256" key="5">
    <source>
        <dbReference type="ARBA" id="ARBA00023136"/>
    </source>
</evidence>
<dbReference type="PANTHER" id="PTHR30093">
    <property type="entry name" value="GENERAL SECRETION PATHWAY PROTEIN G"/>
    <property type="match status" value="1"/>
</dbReference>